<evidence type="ECO:0000256" key="10">
    <source>
        <dbReference type="RuleBase" id="RU362123"/>
    </source>
</evidence>
<dbReference type="InterPro" id="IPR037682">
    <property type="entry name" value="TonB_C"/>
</dbReference>
<keyword evidence="3 10" id="KW-0813">Transport</keyword>
<dbReference type="Proteomes" id="UP001058533">
    <property type="component" value="Chromosome"/>
</dbReference>
<evidence type="ECO:0000256" key="3">
    <source>
        <dbReference type="ARBA" id="ARBA00022448"/>
    </source>
</evidence>
<keyword evidence="6 10" id="KW-0812">Transmembrane</keyword>
<evidence type="ECO:0000259" key="11">
    <source>
        <dbReference type="PROSITE" id="PS52015"/>
    </source>
</evidence>
<keyword evidence="8 10" id="KW-1133">Transmembrane helix</keyword>
<reference evidence="12" key="1">
    <citation type="submission" date="2022-07" db="EMBL/GenBank/DDBJ databases">
        <title>Sphingomonas sp. nov., a novel bacterium isolated from the north slope of the Mount Everest.</title>
        <authorList>
            <person name="Cui X."/>
            <person name="Liu Y."/>
        </authorList>
    </citation>
    <scope>NUCLEOTIDE SEQUENCE</scope>
    <source>
        <strain evidence="12">S5-59</strain>
    </source>
</reference>
<evidence type="ECO:0000313" key="12">
    <source>
        <dbReference type="EMBL" id="UUL82028.1"/>
    </source>
</evidence>
<dbReference type="InterPro" id="IPR051045">
    <property type="entry name" value="TonB-dependent_transducer"/>
</dbReference>
<keyword evidence="4 10" id="KW-1003">Cell membrane</keyword>
<keyword evidence="5 10" id="KW-0997">Cell inner membrane</keyword>
<comment type="similarity">
    <text evidence="2 10">Belongs to the TonB family.</text>
</comment>
<dbReference type="EMBL" id="CP101740">
    <property type="protein sequence ID" value="UUL82028.1"/>
    <property type="molecule type" value="Genomic_DNA"/>
</dbReference>
<dbReference type="NCBIfam" id="TIGR01352">
    <property type="entry name" value="tonB_Cterm"/>
    <property type="match status" value="1"/>
</dbReference>
<keyword evidence="10" id="KW-0735">Signal-anchor</keyword>
<evidence type="ECO:0000256" key="9">
    <source>
        <dbReference type="ARBA" id="ARBA00023136"/>
    </source>
</evidence>
<keyword evidence="9 10" id="KW-0472">Membrane</keyword>
<evidence type="ECO:0000256" key="2">
    <source>
        <dbReference type="ARBA" id="ARBA00006555"/>
    </source>
</evidence>
<keyword evidence="7 10" id="KW-0653">Protein transport</keyword>
<feature type="domain" description="TonB C-terminal" evidence="11">
    <location>
        <begin position="134"/>
        <end position="226"/>
    </location>
</feature>
<keyword evidence="13" id="KW-1185">Reference proteome</keyword>
<gene>
    <name evidence="12" type="ORF">NMP03_12650</name>
</gene>
<dbReference type="Pfam" id="PF03544">
    <property type="entry name" value="TonB_C"/>
    <property type="match status" value="1"/>
</dbReference>
<proteinExistence type="inferred from homology"/>
<comment type="function">
    <text evidence="10">Interacts with outer membrane receptor proteins that carry out high-affinity binding and energy dependent uptake into the periplasmic space of specific substrates. It could act to transduce energy from the cytoplasmic membrane to specific energy-requiring processes in the outer membrane, resulting in the release into the periplasm of ligands bound by these outer membrane proteins.</text>
</comment>
<evidence type="ECO:0000256" key="1">
    <source>
        <dbReference type="ARBA" id="ARBA00004383"/>
    </source>
</evidence>
<dbReference type="RefSeq" id="WP_256505796.1">
    <property type="nucleotide sequence ID" value="NZ_CP101740.1"/>
</dbReference>
<protein>
    <recommendedName>
        <fullName evidence="10">Protein TonB</fullName>
    </recommendedName>
</protein>
<evidence type="ECO:0000256" key="7">
    <source>
        <dbReference type="ARBA" id="ARBA00022927"/>
    </source>
</evidence>
<sequence length="226" mass="23756">MYAQRYDGGGKRKSVGLGAAIAVNAGLVALLMTTGVVPPIMQPDKPLITENIPLDLTPPPEPIEQPRVDRVEPSPAPLPFTPEPVVDLPMPAPDMTTTMILPPLPPLPVPSSGTGMGSGGGAAAAEPTPPALVGASIDPRFAGAFQPDYPAAERRAEREGRVVVRVLIGIDGRVQAVEQVSAVSPGLFEATRRHALARWRFKPATRGGVPVESWKTMTLRFVLSAG</sequence>
<dbReference type="PROSITE" id="PS52015">
    <property type="entry name" value="TONB_CTD"/>
    <property type="match status" value="1"/>
</dbReference>
<dbReference type="Gene3D" id="3.30.1150.10">
    <property type="match status" value="1"/>
</dbReference>
<feature type="transmembrane region" description="Helical" evidence="10">
    <location>
        <begin position="21"/>
        <end position="41"/>
    </location>
</feature>
<evidence type="ECO:0000313" key="13">
    <source>
        <dbReference type="Proteomes" id="UP001058533"/>
    </source>
</evidence>
<accession>A0ABY5L7K6</accession>
<evidence type="ECO:0000256" key="6">
    <source>
        <dbReference type="ARBA" id="ARBA00022692"/>
    </source>
</evidence>
<dbReference type="PANTHER" id="PTHR33446">
    <property type="entry name" value="PROTEIN TONB-RELATED"/>
    <property type="match status" value="1"/>
</dbReference>
<dbReference type="InterPro" id="IPR003538">
    <property type="entry name" value="TonB"/>
</dbReference>
<evidence type="ECO:0000256" key="8">
    <source>
        <dbReference type="ARBA" id="ARBA00022989"/>
    </source>
</evidence>
<dbReference type="SUPFAM" id="SSF74653">
    <property type="entry name" value="TolA/TonB C-terminal domain"/>
    <property type="match status" value="1"/>
</dbReference>
<dbReference type="PRINTS" id="PR01374">
    <property type="entry name" value="TONBPROTEIN"/>
</dbReference>
<evidence type="ECO:0000256" key="4">
    <source>
        <dbReference type="ARBA" id="ARBA00022475"/>
    </source>
</evidence>
<name>A0ABY5L7K6_9SPHN</name>
<organism evidence="12 13">
    <name type="scientific">Sphingomonas qomolangmaensis</name>
    <dbReference type="NCBI Taxonomy" id="2918765"/>
    <lineage>
        <taxon>Bacteria</taxon>
        <taxon>Pseudomonadati</taxon>
        <taxon>Pseudomonadota</taxon>
        <taxon>Alphaproteobacteria</taxon>
        <taxon>Sphingomonadales</taxon>
        <taxon>Sphingomonadaceae</taxon>
        <taxon>Sphingomonas</taxon>
    </lineage>
</organism>
<comment type="subcellular location">
    <subcellularLocation>
        <location evidence="1 10">Cell inner membrane</location>
        <topology evidence="1 10">Single-pass membrane protein</topology>
        <orientation evidence="1 10">Periplasmic side</orientation>
    </subcellularLocation>
</comment>
<dbReference type="InterPro" id="IPR006260">
    <property type="entry name" value="TonB/TolA_C"/>
</dbReference>
<evidence type="ECO:0000256" key="5">
    <source>
        <dbReference type="ARBA" id="ARBA00022519"/>
    </source>
</evidence>